<name>A0AAF0E4V1_9BASI</name>
<keyword evidence="4 12" id="KW-0378">Hydrolase</keyword>
<comment type="similarity">
    <text evidence="1 7">Belongs to the peptidase M16 family.</text>
</comment>
<dbReference type="InterPro" id="IPR001431">
    <property type="entry name" value="Pept_M16_Zn_BS"/>
</dbReference>
<evidence type="ECO:0000256" key="1">
    <source>
        <dbReference type="ARBA" id="ARBA00007261"/>
    </source>
</evidence>
<feature type="domain" description="Peptidase M16 C-terminal" evidence="9">
    <location>
        <begin position="278"/>
        <end position="456"/>
    </location>
</feature>
<dbReference type="InterPro" id="IPR011765">
    <property type="entry name" value="Pept_M16_N"/>
</dbReference>
<dbReference type="InterPro" id="IPR050626">
    <property type="entry name" value="Peptidase_M16"/>
</dbReference>
<dbReference type="InterPro" id="IPR054734">
    <property type="entry name" value="PqqF-like_C_4"/>
</dbReference>
<feature type="domain" description="Coenzyme PQQ synthesis protein F-like C-terminal lobe" evidence="11">
    <location>
        <begin position="851"/>
        <end position="949"/>
    </location>
</feature>
<dbReference type="GO" id="GO:0051603">
    <property type="term" value="P:proteolysis involved in protein catabolic process"/>
    <property type="evidence" value="ECO:0007669"/>
    <property type="project" value="TreeGrafter"/>
</dbReference>
<proteinExistence type="inferred from homology"/>
<dbReference type="InterPro" id="IPR011249">
    <property type="entry name" value="Metalloenz_LuxS/M16"/>
</dbReference>
<evidence type="ECO:0000256" key="6">
    <source>
        <dbReference type="ARBA" id="ARBA00023049"/>
    </source>
</evidence>
<evidence type="ECO:0000313" key="12">
    <source>
        <dbReference type="EMBL" id="WFD18838.1"/>
    </source>
</evidence>
<dbReference type="GO" id="GO:0046872">
    <property type="term" value="F:metal ion binding"/>
    <property type="evidence" value="ECO:0007669"/>
    <property type="project" value="UniProtKB-KW"/>
</dbReference>
<dbReference type="EMBL" id="CP119909">
    <property type="protein sequence ID" value="WFD18838.1"/>
    <property type="molecule type" value="Genomic_DNA"/>
</dbReference>
<keyword evidence="13" id="KW-1185">Reference proteome</keyword>
<gene>
    <name evidence="12" type="primary">STE23</name>
    <name evidence="12" type="ORF">MCAP1_001049</name>
</gene>
<keyword evidence="5" id="KW-0862">Zinc</keyword>
<evidence type="ECO:0000313" key="13">
    <source>
        <dbReference type="Proteomes" id="UP001220961"/>
    </source>
</evidence>
<keyword evidence="2" id="KW-0645">Protease</keyword>
<evidence type="ECO:0000256" key="4">
    <source>
        <dbReference type="ARBA" id="ARBA00022801"/>
    </source>
</evidence>
<evidence type="ECO:0000256" key="5">
    <source>
        <dbReference type="ARBA" id="ARBA00022833"/>
    </source>
</evidence>
<sequence>MLVPRVTLNRVLPTIRLSLSASFRPRTSARVLQSVSMSTMSATASRMGSPPHVRAMATVASTSHVPLPEAKFQTRIMKMDDGNDATYATFEGDMEKPLMDKRAYQLVRLDNDLEALVVSDPETDKACAAMDVRVGHLSDPVDLPGMAHFCEHLLFLGTKKYPRENEYSEFLSNHSGSSNAFTSLENTNYFFDVGHAHLEGALDRFAQFFLEPLFDPSCTEREIRAVDSEHKKNLQSDLWRSFQLEKSLCDPSHAYSKFGTGNLATLWEEPRARGVDIRNELLQFHAKYYSANMMKLVVLGRESVDQLTRWVVEKFSRVPNKACDAPSFPGSPLGAEQRGTEVLFRTIKDVRELDILFPFPEQVHLFRSKPGQLISHFLGHEGHGSLFSCLKQRGWVNELSAGSALHAQGFELFKIHMALTHEGYKHYEDVVAAVFQFLHLLNEKPIESWMYEEVRRLSELRFAFKEKSSPAFYGSSLASQMQQGLPPAWLLSGPYILREFDAGLIRSTLDYLSVENCRIMLAGREPPAGVVLDRNETWYGTEYTVRKLRPELLQAREALQGMALPQENSFIPSDLHVLGAPSDLGPTQRPQLLSHDAKARLWHKQDDRFFLPKANVALLLRTPAVNRSPRTAVLSRLLVELVKDALCEYSYDADVAGLHYNVDSQMDGVDIIVGGYNDKLPKLLQSILDSLTQLRVDAKRFEIIKDQIRRNYQNFDLEEPFQHAAYYASYLLTEQMWTQHEKLQVIDSIQASDVQGYITELCQALFIDMLVHGNISSAQARALLSDVQSRLAYEALPPRDTLPPRSLLLDPGSRVSWRLPVANAGNINSSLEYFCQVGDPNDVQLRAQLALFAQIANEPCFDQLRTKEQLGYLVYSGARMSIGQAGFHVIVQSERDSDYLESRVDAFLEQLLRQVRAMSADEFEAHRRSLIHKRLESVKNLAEETNRFWRSIRSGYFDFMNRDRDVAALERLSQQDMVAFMEHYICPSSPHRAKTVTHLQAQNSAGDALSLHPGVLPAFFQFVEGHGMPVPADAQEALAAQLKSPASLTSFVKQVCTEGELPTSLSESALLAEVERLLEAMPPVKAEEPALPPAPQDVLEAVQVSDVRAFKAGLAASAHAEPVLPMEVYEHDPHTAVDESLYAPVQSAAHRAQL</sequence>
<reference evidence="12" key="1">
    <citation type="submission" date="2023-03" db="EMBL/GenBank/DDBJ databases">
        <title>Mating type loci evolution in Malassezia.</title>
        <authorList>
            <person name="Coelho M.A."/>
        </authorList>
    </citation>
    <scope>NUCLEOTIDE SEQUENCE</scope>
    <source>
        <strain evidence="12">CBS 10434</strain>
    </source>
</reference>
<evidence type="ECO:0000256" key="7">
    <source>
        <dbReference type="RuleBase" id="RU004447"/>
    </source>
</evidence>
<evidence type="ECO:0000259" key="10">
    <source>
        <dbReference type="Pfam" id="PF16187"/>
    </source>
</evidence>
<dbReference type="FunFam" id="3.30.830.10:FF:000005">
    <property type="entry name" value="nardilysin isoform X1"/>
    <property type="match status" value="1"/>
</dbReference>
<dbReference type="EC" id="3.4.24.56" evidence="12"/>
<evidence type="ECO:0000256" key="3">
    <source>
        <dbReference type="ARBA" id="ARBA00022723"/>
    </source>
</evidence>
<protein>
    <submittedName>
        <fullName evidence="12">Insulysin</fullName>
        <ecNumber evidence="12">3.4.24.56</ecNumber>
    </submittedName>
</protein>
<dbReference type="GO" id="GO:0004222">
    <property type="term" value="F:metalloendopeptidase activity"/>
    <property type="evidence" value="ECO:0007669"/>
    <property type="project" value="UniProtKB-EC"/>
</dbReference>
<dbReference type="Pfam" id="PF16187">
    <property type="entry name" value="Peptidase_M16_M"/>
    <property type="match status" value="1"/>
</dbReference>
<feature type="domain" description="Peptidase M16 N-terminal" evidence="8">
    <location>
        <begin position="117"/>
        <end position="251"/>
    </location>
</feature>
<dbReference type="PROSITE" id="PS00143">
    <property type="entry name" value="INSULINASE"/>
    <property type="match status" value="1"/>
</dbReference>
<dbReference type="InterPro" id="IPR032632">
    <property type="entry name" value="Peptidase_M16_M"/>
</dbReference>
<dbReference type="PANTHER" id="PTHR43690:SF18">
    <property type="entry name" value="INSULIN-DEGRADING ENZYME-RELATED"/>
    <property type="match status" value="1"/>
</dbReference>
<keyword evidence="6" id="KW-0482">Metalloprotease</keyword>
<dbReference type="FunFam" id="3.30.830.10:FF:000003">
    <property type="entry name" value="Insulin-degrading enzyme"/>
    <property type="match status" value="1"/>
</dbReference>
<accession>A0AAF0E4V1</accession>
<dbReference type="Pfam" id="PF05193">
    <property type="entry name" value="Peptidase_M16_C"/>
    <property type="match status" value="1"/>
</dbReference>
<dbReference type="FunFam" id="3.30.830.10:FF:000004">
    <property type="entry name" value="Putative insulin-degrading enzyme"/>
    <property type="match status" value="1"/>
</dbReference>
<evidence type="ECO:0000259" key="9">
    <source>
        <dbReference type="Pfam" id="PF05193"/>
    </source>
</evidence>
<dbReference type="PANTHER" id="PTHR43690">
    <property type="entry name" value="NARDILYSIN"/>
    <property type="match status" value="1"/>
</dbReference>
<dbReference type="SUPFAM" id="SSF63411">
    <property type="entry name" value="LuxS/MPP-like metallohydrolase"/>
    <property type="match status" value="4"/>
</dbReference>
<evidence type="ECO:0000256" key="2">
    <source>
        <dbReference type="ARBA" id="ARBA00022670"/>
    </source>
</evidence>
<keyword evidence="3" id="KW-0479">Metal-binding</keyword>
<dbReference type="AlphaFoldDB" id="A0AAF0E4V1"/>
<dbReference type="GO" id="GO:0005739">
    <property type="term" value="C:mitochondrion"/>
    <property type="evidence" value="ECO:0007669"/>
    <property type="project" value="TreeGrafter"/>
</dbReference>
<organism evidence="12 13">
    <name type="scientific">Malassezia caprae</name>
    <dbReference type="NCBI Taxonomy" id="1381934"/>
    <lineage>
        <taxon>Eukaryota</taxon>
        <taxon>Fungi</taxon>
        <taxon>Dikarya</taxon>
        <taxon>Basidiomycota</taxon>
        <taxon>Ustilaginomycotina</taxon>
        <taxon>Malasseziomycetes</taxon>
        <taxon>Malasseziales</taxon>
        <taxon>Malasseziaceae</taxon>
        <taxon>Malassezia</taxon>
    </lineage>
</organism>
<dbReference type="InterPro" id="IPR007863">
    <property type="entry name" value="Peptidase_M16_C"/>
</dbReference>
<dbReference type="Gene3D" id="3.30.830.10">
    <property type="entry name" value="Metalloenzyme, LuxS/M16 peptidase-like"/>
    <property type="match status" value="4"/>
</dbReference>
<dbReference type="Pfam" id="PF22456">
    <property type="entry name" value="PqqF-like_C_4"/>
    <property type="match status" value="1"/>
</dbReference>
<feature type="domain" description="Peptidase M16 middle/third" evidence="10">
    <location>
        <begin position="462"/>
        <end position="744"/>
    </location>
</feature>
<evidence type="ECO:0000259" key="8">
    <source>
        <dbReference type="Pfam" id="PF00675"/>
    </source>
</evidence>
<dbReference type="GO" id="GO:0043171">
    <property type="term" value="P:peptide catabolic process"/>
    <property type="evidence" value="ECO:0007669"/>
    <property type="project" value="TreeGrafter"/>
</dbReference>
<evidence type="ECO:0000259" key="11">
    <source>
        <dbReference type="Pfam" id="PF22456"/>
    </source>
</evidence>
<dbReference type="GO" id="GO:0005829">
    <property type="term" value="C:cytosol"/>
    <property type="evidence" value="ECO:0007669"/>
    <property type="project" value="TreeGrafter"/>
</dbReference>
<dbReference type="Proteomes" id="UP001220961">
    <property type="component" value="Chromosome 2"/>
</dbReference>
<dbReference type="Pfam" id="PF00675">
    <property type="entry name" value="Peptidase_M16"/>
    <property type="match status" value="1"/>
</dbReference>